<evidence type="ECO:0008006" key="2">
    <source>
        <dbReference type="Google" id="ProtNLM"/>
    </source>
</evidence>
<reference evidence="1" key="1">
    <citation type="submission" date="2024-06" db="EMBL/GenBank/DDBJ databases">
        <title>Sequencing and assembly of the genome of Dyadobacter sp. strain 676, a symbiont of Cyamopsis tetragonoloba.</title>
        <authorList>
            <person name="Guro P."/>
            <person name="Sazanova A."/>
            <person name="Kuznetsova I."/>
            <person name="Belimov A."/>
            <person name="Safronova V."/>
        </authorList>
    </citation>
    <scope>NUCLEOTIDE SEQUENCE</scope>
    <source>
        <strain evidence="1">676</strain>
    </source>
</reference>
<sequence>MSDARNIVRCVARIWRMYKRQESLFRSAMGLDTTSRLRRICSNGYMMSLLFKKDVGSMYESVKSNLDDGELSSITRSADDFDADSVSQYELLSEIASQQQVILEEYRALLPHLDQDSDAARACAEHIDKLSVLESSLVKEVGSLPDNRQEDFSFVA</sequence>
<dbReference type="AlphaFoldDB" id="A0AAU8FQL5"/>
<organism evidence="1">
    <name type="scientific">Dyadobacter sp. 676</name>
    <dbReference type="NCBI Taxonomy" id="3088362"/>
    <lineage>
        <taxon>Bacteria</taxon>
        <taxon>Pseudomonadati</taxon>
        <taxon>Bacteroidota</taxon>
        <taxon>Cytophagia</taxon>
        <taxon>Cytophagales</taxon>
        <taxon>Spirosomataceae</taxon>
        <taxon>Dyadobacter</taxon>
    </lineage>
</organism>
<name>A0AAU8FQL5_9BACT</name>
<dbReference type="RefSeq" id="WP_353721072.1">
    <property type="nucleotide sequence ID" value="NZ_CP159289.1"/>
</dbReference>
<dbReference type="EMBL" id="CP159289">
    <property type="protein sequence ID" value="XCH25775.1"/>
    <property type="molecule type" value="Genomic_DNA"/>
</dbReference>
<protein>
    <recommendedName>
        <fullName evidence="2">DUF2383 domain-containing protein</fullName>
    </recommendedName>
</protein>
<evidence type="ECO:0000313" key="1">
    <source>
        <dbReference type="EMBL" id="XCH25775.1"/>
    </source>
</evidence>
<proteinExistence type="predicted"/>
<gene>
    <name evidence="1" type="ORF">ABV298_04985</name>
</gene>
<accession>A0AAU8FQL5</accession>